<gene>
    <name evidence="6" type="ORF">brsh051_12660</name>
</gene>
<keyword evidence="3 4" id="KW-0413">Isomerase</keyword>
<dbReference type="PANTHER" id="PTHR11122">
    <property type="entry name" value="APOSPORY-ASSOCIATED PROTEIN C-RELATED"/>
    <property type="match status" value="1"/>
</dbReference>
<dbReference type="EMBL" id="AP028056">
    <property type="protein sequence ID" value="BEH01985.1"/>
    <property type="molecule type" value="Genomic_DNA"/>
</dbReference>
<dbReference type="InterPro" id="IPR014718">
    <property type="entry name" value="GH-type_carb-bd"/>
</dbReference>
<evidence type="ECO:0000256" key="2">
    <source>
        <dbReference type="ARBA" id="ARBA00005866"/>
    </source>
</evidence>
<dbReference type="GO" id="GO:0030246">
    <property type="term" value="F:carbohydrate binding"/>
    <property type="evidence" value="ECO:0007669"/>
    <property type="project" value="UniProtKB-UniRule"/>
</dbReference>
<proteinExistence type="inferred from homology"/>
<dbReference type="InterPro" id="IPR008183">
    <property type="entry name" value="Aldose_1/G6P_1-epimerase"/>
</dbReference>
<dbReference type="Pfam" id="PF01263">
    <property type="entry name" value="Aldose_epim"/>
    <property type="match status" value="1"/>
</dbReference>
<dbReference type="Proteomes" id="UP001431656">
    <property type="component" value="Chromosome"/>
</dbReference>
<protein>
    <recommendedName>
        <fullName evidence="4">Putative glucose-6-phosphate 1-epimerase</fullName>
        <ecNumber evidence="4">5.1.3.15</ecNumber>
    </recommendedName>
</protein>
<evidence type="ECO:0000256" key="5">
    <source>
        <dbReference type="PIRSR" id="PIRSR016020-1"/>
    </source>
</evidence>
<dbReference type="GO" id="GO:0047938">
    <property type="term" value="F:glucose-6-phosphate 1-epimerase activity"/>
    <property type="evidence" value="ECO:0007669"/>
    <property type="project" value="UniProtKB-UniRule"/>
</dbReference>
<dbReference type="CDD" id="cd09020">
    <property type="entry name" value="D-hex-6-P-epi_like"/>
    <property type="match status" value="1"/>
</dbReference>
<dbReference type="PANTHER" id="PTHR11122:SF13">
    <property type="entry name" value="GLUCOSE-6-PHOSPHATE 1-EPIMERASE"/>
    <property type="match status" value="1"/>
</dbReference>
<comment type="catalytic activity">
    <reaction evidence="1">
        <text>alpha-D-glucose 6-phosphate = beta-D-glucose 6-phosphate</text>
        <dbReference type="Rhea" id="RHEA:16249"/>
        <dbReference type="ChEBI" id="CHEBI:58225"/>
        <dbReference type="ChEBI" id="CHEBI:58247"/>
        <dbReference type="EC" id="5.1.3.15"/>
    </reaction>
</comment>
<evidence type="ECO:0000256" key="1">
    <source>
        <dbReference type="ARBA" id="ARBA00001096"/>
    </source>
</evidence>
<evidence type="ECO:0000313" key="7">
    <source>
        <dbReference type="Proteomes" id="UP001431656"/>
    </source>
</evidence>
<dbReference type="InterPro" id="IPR011013">
    <property type="entry name" value="Gal_mutarotase_sf_dom"/>
</dbReference>
<dbReference type="KEGG" id="broo:brsh051_12660"/>
<feature type="active site" evidence="5">
    <location>
        <position position="163"/>
    </location>
</feature>
<name>A0AAN0KBG0_9ACTN</name>
<dbReference type="InterPro" id="IPR025532">
    <property type="entry name" value="G6P_1-epimerase"/>
</dbReference>
<dbReference type="SUPFAM" id="SSF74650">
    <property type="entry name" value="Galactose mutarotase-like"/>
    <property type="match status" value="1"/>
</dbReference>
<dbReference type="AlphaFoldDB" id="A0AAN0KBG0"/>
<dbReference type="Gene3D" id="2.70.98.10">
    <property type="match status" value="1"/>
</dbReference>
<evidence type="ECO:0000256" key="4">
    <source>
        <dbReference type="PIRNR" id="PIRNR016020"/>
    </source>
</evidence>
<keyword evidence="7" id="KW-1185">Reference proteome</keyword>
<dbReference type="GO" id="GO:0005975">
    <property type="term" value="P:carbohydrate metabolic process"/>
    <property type="evidence" value="ECO:0007669"/>
    <property type="project" value="InterPro"/>
</dbReference>
<reference evidence="6" key="1">
    <citation type="journal article" date="2024" name="Int. J. Syst. Evol. Microbiol.">
        <title>Brooklawnia propionicigenes sp. nov., a facultatively anaerobic, propionate-producing bacterium isolated from a methanogenic reactor treating waste from cattle farms.</title>
        <authorList>
            <person name="Akita Y."/>
            <person name="Ueki A."/>
            <person name="Tonouchi A."/>
            <person name="Sugawara Y."/>
            <person name="Honma S."/>
            <person name="Kaku N."/>
            <person name="Ueki K."/>
        </authorList>
    </citation>
    <scope>NUCLEOTIDE SEQUENCE</scope>
    <source>
        <strain evidence="6">SH051</strain>
    </source>
</reference>
<dbReference type="RefSeq" id="WP_286268298.1">
    <property type="nucleotide sequence ID" value="NZ_AP028056.1"/>
</dbReference>
<accession>A0AAN0KBG0</accession>
<organism evidence="6 7">
    <name type="scientific">Brooklawnia propionicigenes</name>
    <dbReference type="NCBI Taxonomy" id="3041175"/>
    <lineage>
        <taxon>Bacteria</taxon>
        <taxon>Bacillati</taxon>
        <taxon>Actinomycetota</taxon>
        <taxon>Actinomycetes</taxon>
        <taxon>Propionibacteriales</taxon>
        <taxon>Propionibacteriaceae</taxon>
        <taxon>Brooklawnia</taxon>
    </lineage>
</organism>
<feature type="active site" evidence="5">
    <location>
        <position position="264"/>
    </location>
</feature>
<sequence>MTDIELPEGITLLDAPLAGIKVDTPAATGVIYFNGAHIAAWTPAGQHPVLWLSDQAILEPGKAIRGGIPLLWPWFGAGDDGQHTPMHGIARVSTWNLLRAKVSPAGTANIVLGLDGAAVDPGLAPDLPRDYRLELHISMGKTLIVQLVVFAGDSELFFEDGLHSYFAVGDIHKTRIEGLDGAAYSDRLTDGCATQQGAVSFEGETDRIYESRETLRIIDDEWNRTLLIEKVGSAQSVIWNPWIAKAAATPDLGDDDWQEFVCAEAVNVRDQSVNVEPGGRHLISQTISII</sequence>
<evidence type="ECO:0000256" key="3">
    <source>
        <dbReference type="ARBA" id="ARBA00023235"/>
    </source>
</evidence>
<dbReference type="EC" id="5.1.3.15" evidence="4"/>
<evidence type="ECO:0000313" key="6">
    <source>
        <dbReference type="EMBL" id="BEH01985.1"/>
    </source>
</evidence>
<dbReference type="PIRSF" id="PIRSF016020">
    <property type="entry name" value="PHexose_mutarotase"/>
    <property type="match status" value="1"/>
</dbReference>
<comment type="similarity">
    <text evidence="2 4">Belongs to the glucose-6-phosphate 1-epimerase family.</text>
</comment>